<evidence type="ECO:0000313" key="3">
    <source>
        <dbReference type="Proteomes" id="UP000017836"/>
    </source>
</evidence>
<feature type="region of interest" description="Disordered" evidence="1">
    <location>
        <begin position="13"/>
        <end position="96"/>
    </location>
</feature>
<dbReference type="HOGENOM" id="CLU_2362511_0_0_1"/>
<proteinExistence type="predicted"/>
<feature type="compositionally biased region" description="Gly residues" evidence="1">
    <location>
        <begin position="84"/>
        <end position="96"/>
    </location>
</feature>
<name>W1PIX6_AMBTC</name>
<sequence>MVGEVVACSCPDQTKGKIQKKGNQLGEGVSNQGGSRIPSEAGGGAGKSRSASGEEGNIEATWRERGGGVLEVIGEEAREDNGKGEGIGVGRGAGVI</sequence>
<evidence type="ECO:0000256" key="1">
    <source>
        <dbReference type="SAM" id="MobiDB-lite"/>
    </source>
</evidence>
<protein>
    <submittedName>
        <fullName evidence="2">Uncharacterized protein</fullName>
    </submittedName>
</protein>
<dbReference type="EMBL" id="KI392979">
    <property type="protein sequence ID" value="ERN09942.1"/>
    <property type="molecule type" value="Genomic_DNA"/>
</dbReference>
<accession>W1PIX6</accession>
<evidence type="ECO:0000313" key="2">
    <source>
        <dbReference type="EMBL" id="ERN09942.1"/>
    </source>
</evidence>
<reference evidence="3" key="1">
    <citation type="journal article" date="2013" name="Science">
        <title>The Amborella genome and the evolution of flowering plants.</title>
        <authorList>
            <consortium name="Amborella Genome Project"/>
        </authorList>
    </citation>
    <scope>NUCLEOTIDE SEQUENCE [LARGE SCALE GENOMIC DNA]</scope>
</reference>
<organism evidence="2 3">
    <name type="scientific">Amborella trichopoda</name>
    <dbReference type="NCBI Taxonomy" id="13333"/>
    <lineage>
        <taxon>Eukaryota</taxon>
        <taxon>Viridiplantae</taxon>
        <taxon>Streptophyta</taxon>
        <taxon>Embryophyta</taxon>
        <taxon>Tracheophyta</taxon>
        <taxon>Spermatophyta</taxon>
        <taxon>Magnoliopsida</taxon>
        <taxon>Amborellales</taxon>
        <taxon>Amborellaceae</taxon>
        <taxon>Amborella</taxon>
    </lineage>
</organism>
<dbReference type="AlphaFoldDB" id="W1PIX6"/>
<dbReference type="Proteomes" id="UP000017836">
    <property type="component" value="Unassembled WGS sequence"/>
</dbReference>
<keyword evidence="3" id="KW-1185">Reference proteome</keyword>
<gene>
    <name evidence="2" type="ORF">AMTR_s00013p00189840</name>
</gene>
<dbReference type="Gramene" id="ERN09942">
    <property type="protein sequence ID" value="ERN09942"/>
    <property type="gene ID" value="AMTR_s00013p00189840"/>
</dbReference>